<dbReference type="GO" id="GO:0045271">
    <property type="term" value="C:respiratory chain complex I"/>
    <property type="evidence" value="ECO:0007669"/>
    <property type="project" value="InterPro"/>
</dbReference>
<protein>
    <recommendedName>
        <fullName evidence="2">NADH dehydrogenase [ubiquinone] 1 alpha subcomplex subunit</fullName>
    </recommendedName>
</protein>
<keyword evidence="4" id="KW-0830">Ubiquinone</keyword>
<keyword evidence="2" id="KW-0496">Mitochondrion</keyword>
<dbReference type="InterPro" id="IPR007763">
    <property type="entry name" value="NDUFA12"/>
</dbReference>
<dbReference type="OrthoDB" id="274641at2759"/>
<dbReference type="Pfam" id="PF05071">
    <property type="entry name" value="NDUFA12"/>
    <property type="match status" value="1"/>
</dbReference>
<evidence type="ECO:0000256" key="1">
    <source>
        <dbReference type="ARBA" id="ARBA00007355"/>
    </source>
</evidence>
<keyword evidence="2" id="KW-0472">Membrane</keyword>
<organism evidence="4 5">
    <name type="scientific">Tremella mesenterica</name>
    <name type="common">Jelly fungus</name>
    <dbReference type="NCBI Taxonomy" id="5217"/>
    <lineage>
        <taxon>Eukaryota</taxon>
        <taxon>Fungi</taxon>
        <taxon>Dikarya</taxon>
        <taxon>Basidiomycota</taxon>
        <taxon>Agaricomycotina</taxon>
        <taxon>Tremellomycetes</taxon>
        <taxon>Tremellales</taxon>
        <taxon>Tremellaceae</taxon>
        <taxon>Tremella</taxon>
    </lineage>
</organism>
<comment type="caution">
    <text evidence="4">The sequence shown here is derived from an EMBL/GenBank/DDBJ whole genome shotgun (WGS) entry which is preliminary data.</text>
</comment>
<dbReference type="PANTHER" id="PTHR12910:SF2">
    <property type="entry name" value="NADH DEHYDROGENASE [UBIQUINONE] 1 ALPHA SUBCOMPLEX SUBUNIT 12"/>
    <property type="match status" value="1"/>
</dbReference>
<dbReference type="STRING" id="5217.A0A4Q1BSZ2"/>
<keyword evidence="2" id="KW-0813">Transport</keyword>
<dbReference type="OMA" id="WHGWIHH"/>
<comment type="similarity">
    <text evidence="1 2">Belongs to the complex I NDUFA12 subunit family.</text>
</comment>
<keyword evidence="2" id="KW-0249">Electron transport</keyword>
<evidence type="ECO:0000313" key="4">
    <source>
        <dbReference type="EMBL" id="RXK41174.1"/>
    </source>
</evidence>
<name>A0A4Q1BSZ2_TREME</name>
<evidence type="ECO:0000313" key="5">
    <source>
        <dbReference type="Proteomes" id="UP000289152"/>
    </source>
</evidence>
<keyword evidence="2" id="KW-0999">Mitochondrion inner membrane</keyword>
<dbReference type="EMBL" id="SDIL01000011">
    <property type="protein sequence ID" value="RXK41174.1"/>
    <property type="molecule type" value="Genomic_DNA"/>
</dbReference>
<reference evidence="4 5" key="1">
    <citation type="submission" date="2016-06" db="EMBL/GenBank/DDBJ databases">
        <title>Evolution of pathogenesis and genome organization in the Tremellales.</title>
        <authorList>
            <person name="Cuomo C."/>
            <person name="Litvintseva A."/>
            <person name="Heitman J."/>
            <person name="Chen Y."/>
            <person name="Sun S."/>
            <person name="Springer D."/>
            <person name="Dromer F."/>
            <person name="Young S."/>
            <person name="Zeng Q."/>
            <person name="Chapman S."/>
            <person name="Gujja S."/>
            <person name="Saif S."/>
            <person name="Birren B."/>
        </authorList>
    </citation>
    <scope>NUCLEOTIDE SEQUENCE [LARGE SCALE GENOMIC DNA]</scope>
    <source>
        <strain evidence="4 5">ATCC 28783</strain>
    </source>
</reference>
<evidence type="ECO:0000256" key="3">
    <source>
        <dbReference type="SAM" id="MobiDB-lite"/>
    </source>
</evidence>
<dbReference type="InParanoid" id="A0A4Q1BSZ2"/>
<evidence type="ECO:0000256" key="2">
    <source>
        <dbReference type="RuleBase" id="RU363103"/>
    </source>
</evidence>
<dbReference type="GO" id="GO:0006979">
    <property type="term" value="P:response to oxidative stress"/>
    <property type="evidence" value="ECO:0007669"/>
    <property type="project" value="TreeGrafter"/>
</dbReference>
<accession>A0A4Q1BSZ2</accession>
<comment type="subcellular location">
    <subcellularLocation>
        <location evidence="2">Mitochondrion inner membrane</location>
        <topology evidence="2">Peripheral membrane protein</topology>
        <orientation evidence="2">Matrix side</orientation>
    </subcellularLocation>
</comment>
<proteinExistence type="inferred from homology"/>
<feature type="region of interest" description="Disordered" evidence="3">
    <location>
        <begin position="114"/>
        <end position="142"/>
    </location>
</feature>
<dbReference type="PANTHER" id="PTHR12910">
    <property type="entry name" value="NADH-UBIQUINONE OXIDOREDUCTASE SUBUNIT B17.2"/>
    <property type="match status" value="1"/>
</dbReference>
<dbReference type="Proteomes" id="UP000289152">
    <property type="component" value="Unassembled WGS sequence"/>
</dbReference>
<comment type="function">
    <text evidence="2">Accessory subunit of the mitochondrial membrane respiratory chain NADH dehydrogenase (Complex I), that is believed not to be involved in catalysis. Complex I functions in the transfer of electrons from NADH to the respiratory chain. The immediate electron acceptor for the enzyme is believed to be ubiquinone.</text>
</comment>
<dbReference type="AlphaFoldDB" id="A0A4Q1BSZ2"/>
<dbReference type="GO" id="GO:0005743">
    <property type="term" value="C:mitochondrial inner membrane"/>
    <property type="evidence" value="ECO:0007669"/>
    <property type="project" value="UniProtKB-SubCell"/>
</dbReference>
<sequence length="142" mass="16314">MSLARTIKNIRQVGLKQWFRDMTYIGDAKAGRLVGQDAMGNKYYENLNPHDEVPGRGRWIEYSQDDFNASQATPEWHSWLHGIRHLPPTEDPIVQQSRPPWLASYKENLTGTRAAYKPYSTTPPKLQAWDPVARPRGQEAKP</sequence>
<dbReference type="VEuPathDB" id="FungiDB:TREMEDRAFT_40436"/>
<keyword evidence="2" id="KW-0679">Respiratory chain</keyword>
<gene>
    <name evidence="4" type="ORF">M231_01579</name>
</gene>
<keyword evidence="5" id="KW-1185">Reference proteome</keyword>